<organism evidence="1 2">
    <name type="scientific">Leptospira kirschneri str. H1</name>
    <dbReference type="NCBI Taxonomy" id="1049966"/>
    <lineage>
        <taxon>Bacteria</taxon>
        <taxon>Pseudomonadati</taxon>
        <taxon>Spirochaetota</taxon>
        <taxon>Spirochaetia</taxon>
        <taxon>Leptospirales</taxon>
        <taxon>Leptospiraceae</taxon>
        <taxon>Leptospira</taxon>
    </lineage>
</organism>
<evidence type="ECO:0000313" key="1">
    <source>
        <dbReference type="EMBL" id="EKO15496.1"/>
    </source>
</evidence>
<sequence length="204" mass="22958">MQYLELKFPVHGKSIPADHGYKLYSALCKQEKIIHETEALSICGISGIPDKNRTLHLNVASKLRIRASQSLLPHLLKLAGKSLELSQDKIRLGIPTINLLKPHKILYSRLVTIKGYTEEDAFLKSVQDKLQKLEVSCEVLLFRGRISENNQKIIRKTIRIHDKEVVGFPVLLHNLTPEASILLQTQGLGGRRKMGCGHFVGVRV</sequence>
<dbReference type="RefSeq" id="WP_004765634.1">
    <property type="nucleotide sequence ID" value="NZ_AHMY02000045.1"/>
</dbReference>
<dbReference type="NCBIfam" id="TIGR02807">
    <property type="entry name" value="cas6_cmx6"/>
    <property type="match status" value="1"/>
</dbReference>
<name>A0A0E2B2K2_9LEPT</name>
<reference evidence="1 2" key="1">
    <citation type="submission" date="2012-10" db="EMBL/GenBank/DDBJ databases">
        <authorList>
            <person name="Harkins D.M."/>
            <person name="Durkin A.S."/>
            <person name="Brinkac L.M."/>
            <person name="Selengut J.D."/>
            <person name="Sanka R."/>
            <person name="DePew J."/>
            <person name="Purushe J."/>
            <person name="Peacock S.J."/>
            <person name="Thaipadungpanit J."/>
            <person name="Wuthiekanun V.W."/>
            <person name="Day N.P."/>
            <person name="Vinetz J.M."/>
            <person name="Sutton G.G."/>
            <person name="Nelson W.C."/>
            <person name="Fouts D.E."/>
        </authorList>
    </citation>
    <scope>NUCLEOTIDE SEQUENCE [LARGE SCALE GENOMIC DNA]</scope>
    <source>
        <strain evidence="1 2">H1</strain>
    </source>
</reference>
<gene>
    <name evidence="1" type="primary">cas6</name>
    <name evidence="1" type="ORF">LEP1GSC081_0655</name>
</gene>
<dbReference type="Pfam" id="PF09559">
    <property type="entry name" value="Cas6"/>
    <property type="match status" value="1"/>
</dbReference>
<dbReference type="Proteomes" id="UP000006253">
    <property type="component" value="Unassembled WGS sequence"/>
</dbReference>
<dbReference type="AlphaFoldDB" id="A0A0E2B2K2"/>
<proteinExistence type="predicted"/>
<dbReference type="InterPro" id="IPR014174">
    <property type="entry name" value="CRISPR-assoc_prot_Cas6/Cmx6"/>
</dbReference>
<evidence type="ECO:0000313" key="2">
    <source>
        <dbReference type="Proteomes" id="UP000006253"/>
    </source>
</evidence>
<dbReference type="EMBL" id="AHMY02000045">
    <property type="protein sequence ID" value="EKO15496.1"/>
    <property type="molecule type" value="Genomic_DNA"/>
</dbReference>
<accession>A0A0E2B2K2</accession>
<comment type="caution">
    <text evidence="1">The sequence shown here is derived from an EMBL/GenBank/DDBJ whole genome shotgun (WGS) entry which is preliminary data.</text>
</comment>
<protein>
    <submittedName>
        <fullName evidence="1">CRISPR-associated protein Cas6, subtype MYXAN</fullName>
    </submittedName>
</protein>